<keyword evidence="4" id="KW-1185">Reference proteome</keyword>
<dbReference type="VEuPathDB" id="FungiDB:BDV34DRAFT_222570"/>
<dbReference type="Proteomes" id="UP000326532">
    <property type="component" value="Unassembled WGS sequence"/>
</dbReference>
<name>A0A5N6DU21_ASPPA</name>
<dbReference type="SUPFAM" id="SSF51322">
    <property type="entry name" value="Cyanovirin-N"/>
    <property type="match status" value="1"/>
</dbReference>
<evidence type="ECO:0000259" key="2">
    <source>
        <dbReference type="Pfam" id="PF08881"/>
    </source>
</evidence>
<dbReference type="EMBL" id="ML734951">
    <property type="protein sequence ID" value="KAB8208487.1"/>
    <property type="molecule type" value="Genomic_DNA"/>
</dbReference>
<evidence type="ECO:0000313" key="4">
    <source>
        <dbReference type="Proteomes" id="UP000326532"/>
    </source>
</evidence>
<accession>A0A5N6DU21</accession>
<dbReference type="Pfam" id="PF08881">
    <property type="entry name" value="CVNH"/>
    <property type="match status" value="1"/>
</dbReference>
<organism evidence="3 4">
    <name type="scientific">Aspergillus parasiticus</name>
    <dbReference type="NCBI Taxonomy" id="5067"/>
    <lineage>
        <taxon>Eukaryota</taxon>
        <taxon>Fungi</taxon>
        <taxon>Dikarya</taxon>
        <taxon>Ascomycota</taxon>
        <taxon>Pezizomycotina</taxon>
        <taxon>Eurotiomycetes</taxon>
        <taxon>Eurotiomycetidae</taxon>
        <taxon>Eurotiales</taxon>
        <taxon>Aspergillaceae</taxon>
        <taxon>Aspergillus</taxon>
        <taxon>Aspergillus subgen. Circumdati</taxon>
    </lineage>
</organism>
<feature type="signal peptide" evidence="1">
    <location>
        <begin position="1"/>
        <end position="18"/>
    </location>
</feature>
<dbReference type="InterPro" id="IPR011058">
    <property type="entry name" value="Cyanovirin-N"/>
</dbReference>
<dbReference type="Gene3D" id="2.30.60.10">
    <property type="entry name" value="Cyanovirin-N"/>
    <property type="match status" value="1"/>
</dbReference>
<keyword evidence="1" id="KW-0732">Signal</keyword>
<gene>
    <name evidence="3" type="ORF">BDV34DRAFT_222570</name>
</gene>
<dbReference type="InterPro" id="IPR036673">
    <property type="entry name" value="Cyanovirin-N_sf"/>
</dbReference>
<proteinExistence type="predicted"/>
<feature type="domain" description="Cyanovirin-N" evidence="2">
    <location>
        <begin position="26"/>
        <end position="135"/>
    </location>
</feature>
<evidence type="ECO:0000256" key="1">
    <source>
        <dbReference type="SAM" id="SignalP"/>
    </source>
</evidence>
<sequence length="149" mass="16364">MRLSLPLISLPLTVLAAGDEPFEWGFYGSCYGDRVLQRAAGEKAWVSAHCYKRDGSEFLSHLDLDRCFSWENGQIRPEKDGQGISGYCHGCAVYAPDEPKSHEGPNAKCLCGSQGVVDWAHFDLLKTVYNDDGVLSCFGLKGERGLFVG</sequence>
<feature type="chain" id="PRO_5024972809" description="Cyanovirin-N domain-containing protein" evidence="1">
    <location>
        <begin position="19"/>
        <end position="149"/>
    </location>
</feature>
<protein>
    <recommendedName>
        <fullName evidence="2">Cyanovirin-N domain-containing protein</fullName>
    </recommendedName>
</protein>
<evidence type="ECO:0000313" key="3">
    <source>
        <dbReference type="EMBL" id="KAB8208487.1"/>
    </source>
</evidence>
<dbReference type="AlphaFoldDB" id="A0A5N6DU21"/>
<reference evidence="3 4" key="1">
    <citation type="submission" date="2019-04" db="EMBL/GenBank/DDBJ databases">
        <title>Fungal friends and foes A comparative genomics study of 23 Aspergillus species from section Flavi.</title>
        <authorList>
            <consortium name="DOE Joint Genome Institute"/>
            <person name="Kjaerbolling I."/>
            <person name="Vesth T.C."/>
            <person name="Frisvad J.C."/>
            <person name="Nybo J.L."/>
            <person name="Theobald S."/>
            <person name="Kildgaard S."/>
            <person name="Petersen T.I."/>
            <person name="Kuo A."/>
            <person name="Sato A."/>
            <person name="Lyhne E.K."/>
            <person name="Kogle M.E."/>
            <person name="Wiebenga A."/>
            <person name="Kun R.S."/>
            <person name="Lubbers R.J."/>
            <person name="Makela M.R."/>
            <person name="Barry K."/>
            <person name="Chovatia M."/>
            <person name="Clum A."/>
            <person name="Daum C."/>
            <person name="Haridas S."/>
            <person name="He G."/>
            <person name="LaButti K."/>
            <person name="Lipzen A."/>
            <person name="Mondo S."/>
            <person name="Pangilinan J."/>
            <person name="Riley R."/>
            <person name="Salamov A."/>
            <person name="Simmons B.A."/>
            <person name="Magnuson J.K."/>
            <person name="Henrissat B."/>
            <person name="Mortensen U.H."/>
            <person name="Larsen T.O."/>
            <person name="De vries R.P."/>
            <person name="Grigoriev I.V."/>
            <person name="Machida M."/>
            <person name="Baker S.E."/>
            <person name="Andersen M.R."/>
        </authorList>
    </citation>
    <scope>NUCLEOTIDE SEQUENCE [LARGE SCALE GENOMIC DNA]</scope>
    <source>
        <strain evidence="3 4">CBS 117618</strain>
    </source>
</reference>